<dbReference type="InterPro" id="IPR029044">
    <property type="entry name" value="Nucleotide-diphossugar_trans"/>
</dbReference>
<name>A0A173XZS6_9FIRM</name>
<dbReference type="Proteomes" id="UP000095384">
    <property type="component" value="Unassembled WGS sequence"/>
</dbReference>
<keyword evidence="2" id="KW-0808">Transferase</keyword>
<proteinExistence type="predicted"/>
<accession>A0A173XZS6</accession>
<reference evidence="2 3" key="1">
    <citation type="submission" date="2015-09" db="EMBL/GenBank/DDBJ databases">
        <authorList>
            <consortium name="Pathogen Informatics"/>
        </authorList>
    </citation>
    <scope>NUCLEOTIDE SEQUENCE [LARGE SCALE GENOMIC DNA]</scope>
    <source>
        <strain evidence="2 3">2789STDY5608860</strain>
    </source>
</reference>
<dbReference type="InterPro" id="IPR001173">
    <property type="entry name" value="Glyco_trans_2-like"/>
</dbReference>
<dbReference type="CDD" id="cd00761">
    <property type="entry name" value="Glyco_tranf_GTA_type"/>
    <property type="match status" value="1"/>
</dbReference>
<dbReference type="AlphaFoldDB" id="A0A173XZS6"/>
<dbReference type="Pfam" id="PF00535">
    <property type="entry name" value="Glycos_transf_2"/>
    <property type="match status" value="1"/>
</dbReference>
<dbReference type="SUPFAM" id="SSF53448">
    <property type="entry name" value="Nucleotide-diphospho-sugar transferases"/>
    <property type="match status" value="1"/>
</dbReference>
<organism evidence="2 3">
    <name type="scientific">Agathobacter rectalis</name>
    <dbReference type="NCBI Taxonomy" id="39491"/>
    <lineage>
        <taxon>Bacteria</taxon>
        <taxon>Bacillati</taxon>
        <taxon>Bacillota</taxon>
        <taxon>Clostridia</taxon>
        <taxon>Lachnospirales</taxon>
        <taxon>Lachnospiraceae</taxon>
        <taxon>Agathobacter</taxon>
    </lineage>
</organism>
<keyword evidence="2" id="KW-0328">Glycosyltransferase</keyword>
<dbReference type="RefSeq" id="WP_055223068.1">
    <property type="nucleotide sequence ID" value="NZ_CYYW01000003.1"/>
</dbReference>
<dbReference type="GO" id="GO:0050501">
    <property type="term" value="F:hyaluronan synthase activity"/>
    <property type="evidence" value="ECO:0007669"/>
    <property type="project" value="UniProtKB-EC"/>
</dbReference>
<dbReference type="EC" id="2.4.1.212" evidence="2"/>
<evidence type="ECO:0000313" key="3">
    <source>
        <dbReference type="Proteomes" id="UP000095384"/>
    </source>
</evidence>
<dbReference type="EMBL" id="CYYW01000003">
    <property type="protein sequence ID" value="CUN56800.1"/>
    <property type="molecule type" value="Genomic_DNA"/>
</dbReference>
<feature type="domain" description="Glycosyltransferase 2-like" evidence="1">
    <location>
        <begin position="7"/>
        <end position="162"/>
    </location>
</feature>
<dbReference type="PANTHER" id="PTHR22916">
    <property type="entry name" value="GLYCOSYLTRANSFERASE"/>
    <property type="match status" value="1"/>
</dbReference>
<dbReference type="Gene3D" id="3.90.550.10">
    <property type="entry name" value="Spore Coat Polysaccharide Biosynthesis Protein SpsA, Chain A"/>
    <property type="match status" value="1"/>
</dbReference>
<dbReference type="PANTHER" id="PTHR22916:SF3">
    <property type="entry name" value="UDP-GLCNAC:BETAGAL BETA-1,3-N-ACETYLGLUCOSAMINYLTRANSFERASE-LIKE PROTEIN 1"/>
    <property type="match status" value="1"/>
</dbReference>
<sequence length="361" mass="42858">MKKPIVSIVIPVCNVENYLRECLDSVINQTMEELEIICVDDGSKDNSLEILREYEKKDKRVIIISKPNSGYGNTMNVGMDKATGEYIGIVESDDYVEKNMFERLYQTACKYNAEIVKSDHYIFSTKEGKQNKKIQYICPEEYYNRVLNADICEEIYDFAMMNWTGIYKTEFIRENNIRHNETPGASFQDNGFWFQAISLAKSVVMLHEAFYYYRQDNPNSSINSKAKVYCICDEYNYIQNFVISNQKICDKHFTKFFTKKVFNYLHSYERIAKEFKIPFLKRIAIEFAEDLKLPYLDLSELDTWILETVNRIIDDPELYYQEDTEYVLRHEYDEVHGKLMMLRESNEFKMGLRIKKLLHIK</sequence>
<evidence type="ECO:0000259" key="1">
    <source>
        <dbReference type="Pfam" id="PF00535"/>
    </source>
</evidence>
<gene>
    <name evidence="2" type="primary">hyaD_2</name>
    <name evidence="2" type="ORF">ERS852417_00561</name>
</gene>
<evidence type="ECO:0000313" key="2">
    <source>
        <dbReference type="EMBL" id="CUN56800.1"/>
    </source>
</evidence>
<protein>
    <submittedName>
        <fullName evidence="2">Hyaluronan synthase</fullName>
        <ecNumber evidence="2">2.4.1.212</ecNumber>
    </submittedName>
</protein>